<dbReference type="EMBL" id="VICG01000001">
    <property type="protein sequence ID" value="KAA8577136.1"/>
    <property type="molecule type" value="Genomic_DNA"/>
</dbReference>
<protein>
    <submittedName>
        <fullName evidence="1">Uncharacterized protein</fullName>
    </submittedName>
</protein>
<evidence type="ECO:0000313" key="2">
    <source>
        <dbReference type="Proteomes" id="UP000322873"/>
    </source>
</evidence>
<proteinExistence type="predicted"/>
<sequence length="135" mass="15310">MDKKLRQASPHSSFTSFSIIKIQSRNTSLPEASPPFTFTAPHSIKVTLLSDKKRNELLHHIPHKLQYLPTHLPSYPATQLPSSYPATQLPSYPATTQLPSYLLPTYLHTTNLKLMIARLPICKSRYTEFHSAPPF</sequence>
<name>A0A5M9KA60_MONFR</name>
<organism evidence="1 2">
    <name type="scientific">Monilinia fructicola</name>
    <name type="common">Brown rot fungus</name>
    <name type="synonym">Ciboria fructicola</name>
    <dbReference type="NCBI Taxonomy" id="38448"/>
    <lineage>
        <taxon>Eukaryota</taxon>
        <taxon>Fungi</taxon>
        <taxon>Dikarya</taxon>
        <taxon>Ascomycota</taxon>
        <taxon>Pezizomycotina</taxon>
        <taxon>Leotiomycetes</taxon>
        <taxon>Helotiales</taxon>
        <taxon>Sclerotiniaceae</taxon>
        <taxon>Monilinia</taxon>
    </lineage>
</organism>
<evidence type="ECO:0000313" key="1">
    <source>
        <dbReference type="EMBL" id="KAA8577136.1"/>
    </source>
</evidence>
<reference evidence="1 2" key="1">
    <citation type="submission" date="2019-06" db="EMBL/GenBank/DDBJ databases">
        <title>Genome Sequence of the Brown Rot Fungal Pathogen Monilinia fructicola.</title>
        <authorList>
            <person name="De Miccolis Angelini R.M."/>
            <person name="Landi L."/>
            <person name="Abate D."/>
            <person name="Pollastro S."/>
            <person name="Romanazzi G."/>
            <person name="Faretra F."/>
        </authorList>
    </citation>
    <scope>NUCLEOTIDE SEQUENCE [LARGE SCALE GENOMIC DNA]</scope>
    <source>
        <strain evidence="1 2">Mfrc123</strain>
    </source>
</reference>
<gene>
    <name evidence="1" type="ORF">EYC84_007136</name>
</gene>
<accession>A0A5M9KA60</accession>
<keyword evidence="2" id="KW-1185">Reference proteome</keyword>
<comment type="caution">
    <text evidence="1">The sequence shown here is derived from an EMBL/GenBank/DDBJ whole genome shotgun (WGS) entry which is preliminary data.</text>
</comment>
<dbReference type="Proteomes" id="UP000322873">
    <property type="component" value="Unassembled WGS sequence"/>
</dbReference>
<dbReference type="AlphaFoldDB" id="A0A5M9KA60"/>